<keyword evidence="4" id="KW-1185">Reference proteome</keyword>
<evidence type="ECO:0000256" key="1">
    <source>
        <dbReference type="SAM" id="MobiDB-lite"/>
    </source>
</evidence>
<dbReference type="Proteomes" id="UP000236728">
    <property type="component" value="Unassembled WGS sequence"/>
</dbReference>
<proteinExistence type="predicted"/>
<dbReference type="OrthoDB" id="117760at2"/>
<evidence type="ECO:0008006" key="5">
    <source>
        <dbReference type="Google" id="ProtNLM"/>
    </source>
</evidence>
<feature type="region of interest" description="Disordered" evidence="1">
    <location>
        <begin position="266"/>
        <end position="343"/>
    </location>
</feature>
<sequence length="343" mass="35416">MRAFVSLPFASPLLFALSLLPAAALPACAQQPSPQAMGTISTADAKIAGGLEVLGSKAQLVSNASITAYDHTAELDLNRGGDVLVCSTSQFHLLRAGVGPALLFGLDRGAIEIHAKTAQDDLILTPDLRFTLETGGTLNLSLRVTRNGDTCVDNAGANAPTMLLNDSFSAAVYRLTAGQHVLFEHGSLREVVDSETSACGCPEPTPIPGSISASAAAAMTPAQRAALEHPFPAAASQDLATTPAPAIEPQKPGEAHVQISSTLVYTPGQAPPAESSPAGEMPVSPTGEPPAYASPSGKGPDQGPPPQTPPAPKDFFHAIGRFFHRIFHPGDKKADPTTTTLQK</sequence>
<evidence type="ECO:0000313" key="3">
    <source>
        <dbReference type="EMBL" id="SEG70402.1"/>
    </source>
</evidence>
<evidence type="ECO:0000256" key="2">
    <source>
        <dbReference type="SAM" id="SignalP"/>
    </source>
</evidence>
<dbReference type="AlphaFoldDB" id="A0A1H6CBZ2"/>
<organism evidence="3 4">
    <name type="scientific">Bryocella elongata</name>
    <dbReference type="NCBI Taxonomy" id="863522"/>
    <lineage>
        <taxon>Bacteria</taxon>
        <taxon>Pseudomonadati</taxon>
        <taxon>Acidobacteriota</taxon>
        <taxon>Terriglobia</taxon>
        <taxon>Terriglobales</taxon>
        <taxon>Acidobacteriaceae</taxon>
        <taxon>Bryocella</taxon>
    </lineage>
</organism>
<gene>
    <name evidence="3" type="ORF">SAMN05421819_4434</name>
</gene>
<protein>
    <recommendedName>
        <fullName evidence="5">FecR family protein</fullName>
    </recommendedName>
</protein>
<feature type="compositionally biased region" description="Pro residues" evidence="1">
    <location>
        <begin position="302"/>
        <end position="312"/>
    </location>
</feature>
<feature type="signal peptide" evidence="2">
    <location>
        <begin position="1"/>
        <end position="29"/>
    </location>
</feature>
<feature type="chain" id="PRO_5009294768" description="FecR family protein" evidence="2">
    <location>
        <begin position="30"/>
        <end position="343"/>
    </location>
</feature>
<dbReference type="RefSeq" id="WP_103935258.1">
    <property type="nucleotide sequence ID" value="NZ_FNVA01000009.1"/>
</dbReference>
<name>A0A1H6CBZ2_9BACT</name>
<reference evidence="3 4" key="1">
    <citation type="submission" date="2016-10" db="EMBL/GenBank/DDBJ databases">
        <authorList>
            <person name="de Groot N.N."/>
        </authorList>
    </citation>
    <scope>NUCLEOTIDE SEQUENCE [LARGE SCALE GENOMIC DNA]</scope>
    <source>
        <strain evidence="3 4">DSM 22489</strain>
    </source>
</reference>
<accession>A0A1H6CBZ2</accession>
<dbReference type="EMBL" id="FNVA01000009">
    <property type="protein sequence ID" value="SEG70402.1"/>
    <property type="molecule type" value="Genomic_DNA"/>
</dbReference>
<evidence type="ECO:0000313" key="4">
    <source>
        <dbReference type="Proteomes" id="UP000236728"/>
    </source>
</evidence>
<keyword evidence="2" id="KW-0732">Signal</keyword>